<dbReference type="EMBL" id="KQ986789">
    <property type="protein sequence ID" value="KZV58347.1"/>
    <property type="molecule type" value="Genomic_DNA"/>
</dbReference>
<evidence type="ECO:0000313" key="2">
    <source>
        <dbReference type="Proteomes" id="UP000250235"/>
    </source>
</evidence>
<gene>
    <name evidence="1" type="ORF">F511_31926</name>
</gene>
<sequence length="326" mass="36645">MRGRSCNQVARRMQAPCATVRNISARWPASARCSATMIKVDGSWVIEPCVDFWKPLPRPVVCTEVPRQLSYVDTLPPGSESFKQSDVQINHVERVFLDSLAEKNETFRGLFKRSHQEAQNDNNAPSFALKAVRTQNAILLKDLAATQKEVKDLQVALSKDFYDKLADIRNELLEFRVETQGQLASLDTHLAELISFLTKGSDDKKGKIVAAAALNRLPMIKTDQVVAVVTDQVVAVVVDQMIRADMVESLSAEMLEQDAAVVKVGEEVIRVDQRENDPVVVVSRRFVVYFMDRIVRLNETPNIGSRGRNSFRIYSFSSPCKNLLYD</sequence>
<protein>
    <submittedName>
        <fullName evidence="1">Uncharacterized protein</fullName>
    </submittedName>
</protein>
<reference evidence="1 2" key="1">
    <citation type="journal article" date="2015" name="Proc. Natl. Acad. Sci. U.S.A.">
        <title>The resurrection genome of Boea hygrometrica: A blueprint for survival of dehydration.</title>
        <authorList>
            <person name="Xiao L."/>
            <person name="Yang G."/>
            <person name="Zhang L."/>
            <person name="Yang X."/>
            <person name="Zhao S."/>
            <person name="Ji Z."/>
            <person name="Zhou Q."/>
            <person name="Hu M."/>
            <person name="Wang Y."/>
            <person name="Chen M."/>
            <person name="Xu Y."/>
            <person name="Jin H."/>
            <person name="Xiao X."/>
            <person name="Hu G."/>
            <person name="Bao F."/>
            <person name="Hu Y."/>
            <person name="Wan P."/>
            <person name="Li L."/>
            <person name="Deng X."/>
            <person name="Kuang T."/>
            <person name="Xiang C."/>
            <person name="Zhu J.K."/>
            <person name="Oliver M.J."/>
            <person name="He Y."/>
        </authorList>
    </citation>
    <scope>NUCLEOTIDE SEQUENCE [LARGE SCALE GENOMIC DNA]</scope>
    <source>
        <strain evidence="2">cv. XS01</strain>
    </source>
</reference>
<dbReference type="Proteomes" id="UP000250235">
    <property type="component" value="Unassembled WGS sequence"/>
</dbReference>
<keyword evidence="2" id="KW-1185">Reference proteome</keyword>
<proteinExistence type="predicted"/>
<dbReference type="AlphaFoldDB" id="A0A2Z7DEJ1"/>
<name>A0A2Z7DEJ1_9LAMI</name>
<accession>A0A2Z7DEJ1</accession>
<evidence type="ECO:0000313" key="1">
    <source>
        <dbReference type="EMBL" id="KZV58347.1"/>
    </source>
</evidence>
<organism evidence="1 2">
    <name type="scientific">Dorcoceras hygrometricum</name>
    <dbReference type="NCBI Taxonomy" id="472368"/>
    <lineage>
        <taxon>Eukaryota</taxon>
        <taxon>Viridiplantae</taxon>
        <taxon>Streptophyta</taxon>
        <taxon>Embryophyta</taxon>
        <taxon>Tracheophyta</taxon>
        <taxon>Spermatophyta</taxon>
        <taxon>Magnoliopsida</taxon>
        <taxon>eudicotyledons</taxon>
        <taxon>Gunneridae</taxon>
        <taxon>Pentapetalae</taxon>
        <taxon>asterids</taxon>
        <taxon>lamiids</taxon>
        <taxon>Lamiales</taxon>
        <taxon>Gesneriaceae</taxon>
        <taxon>Didymocarpoideae</taxon>
        <taxon>Trichosporeae</taxon>
        <taxon>Loxocarpinae</taxon>
        <taxon>Dorcoceras</taxon>
    </lineage>
</organism>